<gene>
    <name evidence="3" type="primary">pseB</name>
    <name evidence="3" type="ORF">C3K47_01055</name>
</gene>
<proteinExistence type="inferred from homology"/>
<dbReference type="RefSeq" id="WP_103787218.1">
    <property type="nucleotide sequence ID" value="NZ_PQVF01000001.1"/>
</dbReference>
<sequence>MLDLNHKAVLITGGTGSFGKKFVETILTKFPDIKRVVIYSRDELKQFEMSQTFPHSKYKSIRYFIGDVRDGERLKRACEGIDIIIHAAALKQVPAAEYNPMECIKTNVMGAENVIEAALACGVKNVVALSTDKAAAPINLYGATKLCSDKLFIAANNIKGSRDIKFSVVRYGNVMGSRGSVIPFFMEKKKTGILPITDEKMTRFNISLEEGVNMVLHAIEHAWGGEVFVPKIPSYRITDVAEAIGPNCKQEIVGIRPGEKIHEEMITASDSFTTVDLGRYYAILPQVPNWSREEFDKHFNAKAVPMGFQYNSGTNDEWISAEQIRELIVQYVDKDFKA</sequence>
<dbReference type="NCBIfam" id="TIGR03589">
    <property type="entry name" value="PseB"/>
    <property type="match status" value="1"/>
</dbReference>
<reference evidence="3 4" key="1">
    <citation type="submission" date="2018-01" db="EMBL/GenBank/DDBJ databases">
        <authorList>
            <person name="Gaut B.S."/>
            <person name="Morton B.R."/>
            <person name="Clegg M.T."/>
            <person name="Duvall M.R."/>
        </authorList>
    </citation>
    <scope>NUCLEOTIDE SEQUENCE [LARGE SCALE GENOMIC DNA]</scope>
    <source>
        <strain evidence="3 4">HR-AV</strain>
    </source>
</reference>
<comment type="similarity">
    <text evidence="1">Belongs to the polysaccharide synthase family.</text>
</comment>
<dbReference type="InterPro" id="IPR020025">
    <property type="entry name" value="PseB"/>
</dbReference>
<dbReference type="Pfam" id="PF02719">
    <property type="entry name" value="Polysacc_synt_2"/>
    <property type="match status" value="1"/>
</dbReference>
<dbReference type="CDD" id="cd05237">
    <property type="entry name" value="UDP_invert_4-6DH_SDR_e"/>
    <property type="match status" value="1"/>
</dbReference>
<dbReference type="PANTHER" id="PTHR43318">
    <property type="entry name" value="UDP-N-ACETYLGLUCOSAMINE 4,6-DEHYDRATASE"/>
    <property type="match status" value="1"/>
</dbReference>
<dbReference type="InterPro" id="IPR003869">
    <property type="entry name" value="Polysac_CapD-like"/>
</dbReference>
<protein>
    <submittedName>
        <fullName evidence="3">UDP-N-acetylglucosamine 4,6-dehydratase (Inverting)</fullName>
    </submittedName>
</protein>
<comment type="caution">
    <text evidence="3">The sequence shown here is derived from an EMBL/GenBank/DDBJ whole genome shotgun (WGS) entry which is preliminary data.</text>
</comment>
<dbReference type="EMBL" id="PQVF01000001">
    <property type="protein sequence ID" value="POY39115.1"/>
    <property type="molecule type" value="Genomic_DNA"/>
</dbReference>
<evidence type="ECO:0000259" key="2">
    <source>
        <dbReference type="Pfam" id="PF02719"/>
    </source>
</evidence>
<evidence type="ECO:0000256" key="1">
    <source>
        <dbReference type="ARBA" id="ARBA00007430"/>
    </source>
</evidence>
<dbReference type="PANTHER" id="PTHR43318:SF2">
    <property type="entry name" value="UDP-N-ACETYLGLUCOSAMINE 4,6-DEHYDRATASE (INVERTING)"/>
    <property type="match status" value="1"/>
</dbReference>
<organism evidence="3 4">
    <name type="scientific">Solitalea longa</name>
    <dbReference type="NCBI Taxonomy" id="2079460"/>
    <lineage>
        <taxon>Bacteria</taxon>
        <taxon>Pseudomonadati</taxon>
        <taxon>Bacteroidota</taxon>
        <taxon>Sphingobacteriia</taxon>
        <taxon>Sphingobacteriales</taxon>
        <taxon>Sphingobacteriaceae</taxon>
        <taxon>Solitalea</taxon>
    </lineage>
</organism>
<dbReference type="Gene3D" id="3.40.50.720">
    <property type="entry name" value="NAD(P)-binding Rossmann-like Domain"/>
    <property type="match status" value="1"/>
</dbReference>
<dbReference type="InterPro" id="IPR036291">
    <property type="entry name" value="NAD(P)-bd_dom_sf"/>
</dbReference>
<dbReference type="Proteomes" id="UP000236893">
    <property type="component" value="Unassembled WGS sequence"/>
</dbReference>
<keyword evidence="4" id="KW-1185">Reference proteome</keyword>
<evidence type="ECO:0000313" key="3">
    <source>
        <dbReference type="EMBL" id="POY39115.1"/>
    </source>
</evidence>
<dbReference type="InterPro" id="IPR051203">
    <property type="entry name" value="Polysaccharide_Synthase-Rel"/>
</dbReference>
<dbReference type="AlphaFoldDB" id="A0A2S5A979"/>
<dbReference type="OrthoDB" id="9803111at2"/>
<dbReference type="SUPFAM" id="SSF51735">
    <property type="entry name" value="NAD(P)-binding Rossmann-fold domains"/>
    <property type="match status" value="1"/>
</dbReference>
<evidence type="ECO:0000313" key="4">
    <source>
        <dbReference type="Proteomes" id="UP000236893"/>
    </source>
</evidence>
<accession>A0A2S5A979</accession>
<feature type="domain" description="Polysaccharide biosynthesis protein CapD-like" evidence="2">
    <location>
        <begin position="9"/>
        <end position="283"/>
    </location>
</feature>
<name>A0A2S5A979_9SPHI</name>